<proteinExistence type="predicted"/>
<sequence>MQISAKQLFVTTHSIFRNMSLGAAHDKIYENTLQHTHIHTHARTHTHTQRDPLTPNSLTCPIDPVCTRVWLTASPAGPCGVTG</sequence>
<keyword evidence="2" id="KW-1185">Reference proteome</keyword>
<organism evidence="1 2">
    <name type="scientific">Portunus trituberculatus</name>
    <name type="common">Swimming crab</name>
    <name type="synonym">Neptunus trituberculatus</name>
    <dbReference type="NCBI Taxonomy" id="210409"/>
    <lineage>
        <taxon>Eukaryota</taxon>
        <taxon>Metazoa</taxon>
        <taxon>Ecdysozoa</taxon>
        <taxon>Arthropoda</taxon>
        <taxon>Crustacea</taxon>
        <taxon>Multicrustacea</taxon>
        <taxon>Malacostraca</taxon>
        <taxon>Eumalacostraca</taxon>
        <taxon>Eucarida</taxon>
        <taxon>Decapoda</taxon>
        <taxon>Pleocyemata</taxon>
        <taxon>Brachyura</taxon>
        <taxon>Eubrachyura</taxon>
        <taxon>Portunoidea</taxon>
        <taxon>Portunidae</taxon>
        <taxon>Portuninae</taxon>
        <taxon>Portunus</taxon>
    </lineage>
</organism>
<gene>
    <name evidence="1" type="ORF">E2C01_043979</name>
</gene>
<name>A0A5B7FX46_PORTR</name>
<reference evidence="1 2" key="1">
    <citation type="submission" date="2019-05" db="EMBL/GenBank/DDBJ databases">
        <title>Another draft genome of Portunus trituberculatus and its Hox gene families provides insights of decapod evolution.</title>
        <authorList>
            <person name="Jeong J.-H."/>
            <person name="Song I."/>
            <person name="Kim S."/>
            <person name="Choi T."/>
            <person name="Kim D."/>
            <person name="Ryu S."/>
            <person name="Kim W."/>
        </authorList>
    </citation>
    <scope>NUCLEOTIDE SEQUENCE [LARGE SCALE GENOMIC DNA]</scope>
    <source>
        <tissue evidence="1">Muscle</tissue>
    </source>
</reference>
<comment type="caution">
    <text evidence="1">The sequence shown here is derived from an EMBL/GenBank/DDBJ whole genome shotgun (WGS) entry which is preliminary data.</text>
</comment>
<dbReference type="AlphaFoldDB" id="A0A5B7FX46"/>
<evidence type="ECO:0000313" key="1">
    <source>
        <dbReference type="EMBL" id="MPC50156.1"/>
    </source>
</evidence>
<dbReference type="Proteomes" id="UP000324222">
    <property type="component" value="Unassembled WGS sequence"/>
</dbReference>
<evidence type="ECO:0000313" key="2">
    <source>
        <dbReference type="Proteomes" id="UP000324222"/>
    </source>
</evidence>
<dbReference type="EMBL" id="VSRR010009312">
    <property type="protein sequence ID" value="MPC50156.1"/>
    <property type="molecule type" value="Genomic_DNA"/>
</dbReference>
<accession>A0A5B7FX46</accession>
<protein>
    <submittedName>
        <fullName evidence="1">Uncharacterized protein</fullName>
    </submittedName>
</protein>